<dbReference type="InterPro" id="IPR012156">
    <property type="entry name" value="Cold_shock_CspA"/>
</dbReference>
<dbReference type="EMBL" id="JAMQJY010000001">
    <property type="protein sequence ID" value="MCM2675244.1"/>
    <property type="molecule type" value="Genomic_DNA"/>
</dbReference>
<proteinExistence type="predicted"/>
<reference evidence="2" key="1">
    <citation type="submission" date="2022-06" db="EMBL/GenBank/DDBJ databases">
        <title>Alkalicoccobacillus porphyridii sp. nov., isolated from a marine red alga, Porphyridium purpureum and reclassification of Shouchella plakortidis and Shouchella gibsonii as Alkalicoccobacillus plakortidis comb. nov. and Alkalicoccobacillus gibsonii comb. nov.</title>
        <authorList>
            <person name="Kim K.H."/>
            <person name="Lee J.K."/>
            <person name="Han D.M."/>
            <person name="Baek J.H."/>
            <person name="Jeon C.O."/>
        </authorList>
    </citation>
    <scope>NUCLEOTIDE SEQUENCE</scope>
    <source>
        <strain evidence="2">DSM 19153</strain>
    </source>
</reference>
<dbReference type="Proteomes" id="UP001203665">
    <property type="component" value="Unassembled WGS sequence"/>
</dbReference>
<evidence type="ECO:0000313" key="2">
    <source>
        <dbReference type="EMBL" id="MCM2675244.1"/>
    </source>
</evidence>
<evidence type="ECO:0000256" key="1">
    <source>
        <dbReference type="SAM" id="Phobius"/>
    </source>
</evidence>
<keyword evidence="1" id="KW-1133">Transmembrane helix</keyword>
<dbReference type="PIRSF" id="PIRSF002599">
    <property type="entry name" value="Cold_shock_A"/>
    <property type="match status" value="1"/>
</dbReference>
<dbReference type="InterPro" id="IPR010718">
    <property type="entry name" value="DUF1294"/>
</dbReference>
<organism evidence="2 3">
    <name type="scientific">Alkalicoccobacillus plakortidis</name>
    <dbReference type="NCBI Taxonomy" id="444060"/>
    <lineage>
        <taxon>Bacteria</taxon>
        <taxon>Bacillati</taxon>
        <taxon>Bacillota</taxon>
        <taxon>Bacilli</taxon>
        <taxon>Bacillales</taxon>
        <taxon>Bacillaceae</taxon>
        <taxon>Alkalicoccobacillus</taxon>
    </lineage>
</organism>
<feature type="transmembrane region" description="Helical" evidence="1">
    <location>
        <begin position="50"/>
        <end position="70"/>
    </location>
</feature>
<name>A0ABT0XH77_9BACI</name>
<keyword evidence="1" id="KW-0812">Transmembrane</keyword>
<sequence>MYRDKQLAIKQKRRTPEKTLLLIALFGGSLGSFIGMRVCRHKTKHPKFSIGLPILILVHISILLFILLSIQA</sequence>
<gene>
    <name evidence="2" type="ORF">NDM98_06920</name>
</gene>
<comment type="caution">
    <text evidence="2">The sequence shown here is derived from an EMBL/GenBank/DDBJ whole genome shotgun (WGS) entry which is preliminary data.</text>
</comment>
<evidence type="ECO:0000313" key="3">
    <source>
        <dbReference type="Proteomes" id="UP001203665"/>
    </source>
</evidence>
<keyword evidence="3" id="KW-1185">Reference proteome</keyword>
<accession>A0ABT0XH77</accession>
<dbReference type="Pfam" id="PF06961">
    <property type="entry name" value="DUF1294"/>
    <property type="match status" value="1"/>
</dbReference>
<protein>
    <submittedName>
        <fullName evidence="2">DUF1294 domain-containing protein</fullName>
    </submittedName>
</protein>
<keyword evidence="1" id="KW-0472">Membrane</keyword>
<feature type="transmembrane region" description="Helical" evidence="1">
    <location>
        <begin position="20"/>
        <end position="38"/>
    </location>
</feature>